<evidence type="ECO:0000256" key="12">
    <source>
        <dbReference type="SAM" id="Phobius"/>
    </source>
</evidence>
<keyword evidence="4" id="KW-0349">Heme</keyword>
<dbReference type="SMART" id="SM00665">
    <property type="entry name" value="B561"/>
    <property type="match status" value="1"/>
</dbReference>
<feature type="region of interest" description="Disordered" evidence="11">
    <location>
        <begin position="364"/>
        <end position="498"/>
    </location>
</feature>
<dbReference type="EMBL" id="CP034205">
    <property type="protein sequence ID" value="QBZ55504.1"/>
    <property type="molecule type" value="Genomic_DNA"/>
</dbReference>
<feature type="compositionally biased region" description="Pro residues" evidence="11">
    <location>
        <begin position="595"/>
        <end position="613"/>
    </location>
</feature>
<dbReference type="GO" id="GO:0020037">
    <property type="term" value="F:heme binding"/>
    <property type="evidence" value="ECO:0007669"/>
    <property type="project" value="TreeGrafter"/>
</dbReference>
<feature type="compositionally biased region" description="Low complexity" evidence="11">
    <location>
        <begin position="466"/>
        <end position="478"/>
    </location>
</feature>
<dbReference type="GO" id="GO:0046872">
    <property type="term" value="F:metal ion binding"/>
    <property type="evidence" value="ECO:0007669"/>
    <property type="project" value="UniProtKB-KW"/>
</dbReference>
<dbReference type="PANTHER" id="PTHR15422:SF24">
    <property type="entry name" value="DOMON RELATED DOMAIN-CONTAINING PROTEIN"/>
    <property type="match status" value="1"/>
</dbReference>
<name>A0A4P7N646_PYROR</name>
<dbReference type="GO" id="GO:0140575">
    <property type="term" value="F:transmembrane monodehydroascorbate reductase activity"/>
    <property type="evidence" value="ECO:0007669"/>
    <property type="project" value="InterPro"/>
</dbReference>
<feature type="transmembrane region" description="Helical" evidence="12">
    <location>
        <begin position="196"/>
        <end position="213"/>
    </location>
</feature>
<keyword evidence="3" id="KW-0813">Transport</keyword>
<accession>A0A4P7N646</accession>
<evidence type="ECO:0000256" key="6">
    <source>
        <dbReference type="ARBA" id="ARBA00022723"/>
    </source>
</evidence>
<evidence type="ECO:0000256" key="8">
    <source>
        <dbReference type="ARBA" id="ARBA00022989"/>
    </source>
</evidence>
<evidence type="ECO:0000256" key="4">
    <source>
        <dbReference type="ARBA" id="ARBA00022617"/>
    </source>
</evidence>
<keyword evidence="7" id="KW-0249">Electron transport</keyword>
<dbReference type="InterPro" id="IPR006593">
    <property type="entry name" value="Cyt_b561/ferric_Rdtase_TM"/>
</dbReference>
<feature type="compositionally biased region" description="Basic residues" evidence="11">
    <location>
        <begin position="283"/>
        <end position="303"/>
    </location>
</feature>
<evidence type="ECO:0000256" key="10">
    <source>
        <dbReference type="ARBA" id="ARBA00023136"/>
    </source>
</evidence>
<dbReference type="PANTHER" id="PTHR15422">
    <property type="entry name" value="OS05G0565100 PROTEIN"/>
    <property type="match status" value="1"/>
</dbReference>
<feature type="transmembrane region" description="Helical" evidence="12">
    <location>
        <begin position="65"/>
        <end position="90"/>
    </location>
</feature>
<feature type="region of interest" description="Disordered" evidence="11">
    <location>
        <begin position="236"/>
        <end position="264"/>
    </location>
</feature>
<evidence type="ECO:0000256" key="7">
    <source>
        <dbReference type="ARBA" id="ARBA00022982"/>
    </source>
</evidence>
<feature type="region of interest" description="Disordered" evidence="11">
    <location>
        <begin position="283"/>
        <end position="333"/>
    </location>
</feature>
<evidence type="ECO:0000256" key="2">
    <source>
        <dbReference type="ARBA" id="ARBA00004141"/>
    </source>
</evidence>
<reference evidence="13 14" key="1">
    <citation type="journal article" date="2019" name="Mol. Biol. Evol.">
        <title>Blast fungal genomes show frequent chromosomal changes, gene gains and losses, and effector gene turnover.</title>
        <authorList>
            <person name="Gomez Luciano L.B."/>
            <person name="Jason Tsai I."/>
            <person name="Chuma I."/>
            <person name="Tosa Y."/>
            <person name="Chen Y.H."/>
            <person name="Li J.Y."/>
            <person name="Li M.Y."/>
            <person name="Jade Lu M.Y."/>
            <person name="Nakayashiki H."/>
            <person name="Li W.H."/>
        </authorList>
    </citation>
    <scope>NUCLEOTIDE SEQUENCE [LARGE SCALE GENOMIC DNA]</scope>
    <source>
        <strain evidence="13">MZ5-1-6</strain>
    </source>
</reference>
<organism evidence="13 14">
    <name type="scientific">Pyricularia oryzae</name>
    <name type="common">Rice blast fungus</name>
    <name type="synonym">Magnaporthe oryzae</name>
    <dbReference type="NCBI Taxonomy" id="318829"/>
    <lineage>
        <taxon>Eukaryota</taxon>
        <taxon>Fungi</taxon>
        <taxon>Dikarya</taxon>
        <taxon>Ascomycota</taxon>
        <taxon>Pezizomycotina</taxon>
        <taxon>Sordariomycetes</taxon>
        <taxon>Sordariomycetidae</taxon>
        <taxon>Magnaporthales</taxon>
        <taxon>Pyriculariaceae</taxon>
        <taxon>Pyricularia</taxon>
    </lineage>
</organism>
<keyword evidence="5 12" id="KW-0812">Transmembrane</keyword>
<evidence type="ECO:0000256" key="5">
    <source>
        <dbReference type="ARBA" id="ARBA00022692"/>
    </source>
</evidence>
<sequence>MAPADFSPPGTASYTSDTLNVGDGTWDFTKNTFLLPNLQGLNFETMQYNGMGNRFSTVGQYHTLILAHGILATMAFLFLVPAAVMTARFYTGRAGFAVKYHAYMNVLALGLVIVVFILGWFAVGPTRSLTNPHHGIGVAILVLFILQAFGGRLISGIKGRSLRVTVHQWSGRAIALLGIVQIPLGLTLYGSPKYCFILYALWMTTLLLIYFILSYKASGRRDEYYLSGARSDAGRSRVTEITETDRTERTERTDRRSSGGAMKWLGPLAAGAGAFALFSKSKKKSTLGSRSRSRSRSRMRSRSRAPEVLSSRRGESPSTGYFDDEKYSERVDRRKEDKGGGFMTKVLGVGAALGAGGLLAKMMKKKDTRRDETEYSAVSSETPTRYGRGSRRGDTVISEYTDYTDTTSVRRDDDRRRPRSPLLPGPGGPTMAAGALSAAASRPGTAGGRPVTPPQSHRRNARPDDSLIYSDYSSYRSDSPSRRLPPPKESSGGGVGKGILAGLGLGWFAKKMKDRRDRKEDDRMRMEDEERRAGQRPARYTGDGFDSPTRRHSRPQIRNAGRPAPSQLSEMTMTESSIEPRPPTGYGAGTSVGPAPIPVPVPVPSGGPPPPASGPSRSRSQSRHDTEYVSMPAMPRDPYEDSPSDRSPGVERTPSSRRRRESEAAAQAAQASASRLASSEDRRWGRDSSVAGQPRVSVKVKGDDRGNVTLRQLTREEASAERREQRRRQREDDMSSLSGNDTPTGGSGSRTRYRRDSDIRKAESAAEQRVRDDPLSMPPAPPFAGGRRPAGKDSAYFSGQPGPASGGVGNLPAAGHTVSTLESAESHGTWSQMSVGPGGPPGDPSASAAERRRRRRLERRDQRPGQGSQVEFN</sequence>
<evidence type="ECO:0000256" key="3">
    <source>
        <dbReference type="ARBA" id="ARBA00022448"/>
    </source>
</evidence>
<dbReference type="Proteomes" id="UP000294847">
    <property type="component" value="Chromosome 2"/>
</dbReference>
<feature type="transmembrane region" description="Helical" evidence="12">
    <location>
        <begin position="135"/>
        <end position="157"/>
    </location>
</feature>
<keyword evidence="8 12" id="KW-1133">Transmembrane helix</keyword>
<dbReference type="InterPro" id="IPR045150">
    <property type="entry name" value="CYB561D1/2"/>
</dbReference>
<evidence type="ECO:0000313" key="14">
    <source>
        <dbReference type="Proteomes" id="UP000294847"/>
    </source>
</evidence>
<feature type="compositionally biased region" description="Basic and acidic residues" evidence="11">
    <location>
        <begin position="323"/>
        <end position="333"/>
    </location>
</feature>
<feature type="compositionally biased region" description="Basic and acidic residues" evidence="11">
    <location>
        <begin position="236"/>
        <end position="257"/>
    </location>
</feature>
<evidence type="ECO:0000256" key="11">
    <source>
        <dbReference type="SAM" id="MobiDB-lite"/>
    </source>
</evidence>
<evidence type="ECO:0000256" key="9">
    <source>
        <dbReference type="ARBA" id="ARBA00023004"/>
    </source>
</evidence>
<feature type="transmembrane region" description="Helical" evidence="12">
    <location>
        <begin position="342"/>
        <end position="360"/>
    </location>
</feature>
<feature type="compositionally biased region" description="Basic and acidic residues" evidence="11">
    <location>
        <begin position="713"/>
        <end position="733"/>
    </location>
</feature>
<keyword evidence="10 12" id="KW-0472">Membrane</keyword>
<dbReference type="CDD" id="cd08760">
    <property type="entry name" value="Cyt_b561_FRRS1_like"/>
    <property type="match status" value="1"/>
</dbReference>
<comment type="subcellular location">
    <subcellularLocation>
        <location evidence="2">Membrane</location>
        <topology evidence="2">Multi-pass membrane protein</topology>
    </subcellularLocation>
</comment>
<keyword evidence="6" id="KW-0479">Metal-binding</keyword>
<feature type="compositionally biased region" description="Polar residues" evidence="11">
    <location>
        <begin position="817"/>
        <end position="834"/>
    </location>
</feature>
<feature type="transmembrane region" description="Helical" evidence="12">
    <location>
        <begin position="169"/>
        <end position="190"/>
    </location>
</feature>
<feature type="compositionally biased region" description="Low complexity" evidence="11">
    <location>
        <begin position="429"/>
        <end position="441"/>
    </location>
</feature>
<feature type="compositionally biased region" description="Low complexity" evidence="11">
    <location>
        <begin position="664"/>
        <end position="677"/>
    </location>
</feature>
<feature type="region of interest" description="Disordered" evidence="11">
    <location>
        <begin position="511"/>
        <end position="873"/>
    </location>
</feature>
<feature type="compositionally biased region" description="Basic and acidic residues" evidence="11">
    <location>
        <begin position="754"/>
        <end position="774"/>
    </location>
</feature>
<feature type="compositionally biased region" description="Polar residues" evidence="11">
    <location>
        <begin position="566"/>
        <end position="577"/>
    </location>
</feature>
<feature type="compositionally biased region" description="Basic and acidic residues" evidence="11">
    <location>
        <begin position="514"/>
        <end position="533"/>
    </location>
</feature>
<dbReference type="GO" id="GO:0016020">
    <property type="term" value="C:membrane"/>
    <property type="evidence" value="ECO:0007669"/>
    <property type="project" value="UniProtKB-SubCell"/>
</dbReference>
<gene>
    <name evidence="13" type="ORF">PoMZ_00402</name>
</gene>
<evidence type="ECO:0000313" key="13">
    <source>
        <dbReference type="EMBL" id="QBZ55504.1"/>
    </source>
</evidence>
<dbReference type="AlphaFoldDB" id="A0A4P7N646"/>
<feature type="transmembrane region" description="Helical" evidence="12">
    <location>
        <begin position="102"/>
        <end position="123"/>
    </location>
</feature>
<keyword evidence="9" id="KW-0408">Iron</keyword>
<proteinExistence type="predicted"/>
<comment type="cofactor">
    <cofactor evidence="1">
        <name>heme b</name>
        <dbReference type="ChEBI" id="CHEBI:60344"/>
    </cofactor>
</comment>
<evidence type="ECO:0000256" key="1">
    <source>
        <dbReference type="ARBA" id="ARBA00001970"/>
    </source>
</evidence>
<protein>
    <submittedName>
        <fullName evidence="13">Uncharacterized protein</fullName>
    </submittedName>
</protein>
<dbReference type="Gene3D" id="1.20.120.1770">
    <property type="match status" value="1"/>
</dbReference>